<feature type="transmembrane region" description="Helical" evidence="5">
    <location>
        <begin position="59"/>
        <end position="79"/>
    </location>
</feature>
<dbReference type="Proteomes" id="UP000035760">
    <property type="component" value="Unassembled WGS sequence"/>
</dbReference>
<gene>
    <name evidence="6" type="ORF">BN873_980034</name>
</gene>
<reference evidence="6" key="1">
    <citation type="submission" date="2013-07" db="EMBL/GenBank/DDBJ databases">
        <authorList>
            <person name="McIlroy S."/>
        </authorList>
    </citation>
    <scope>NUCLEOTIDE SEQUENCE [LARGE SCALE GENOMIC DNA]</scope>
    <source>
        <strain evidence="6">Run_A_D11</strain>
    </source>
</reference>
<reference evidence="6" key="2">
    <citation type="submission" date="2014-03" db="EMBL/GenBank/DDBJ databases">
        <title>Candidatus Competibacter-lineage genomes retrieved from metagenomes reveal functional metabolic diversity.</title>
        <authorList>
            <person name="McIlroy S.J."/>
            <person name="Albertsen M."/>
            <person name="Andresen E.K."/>
            <person name="Saunders A.M."/>
            <person name="Kristiansen R."/>
            <person name="Stokholm-Bjerregaard M."/>
            <person name="Nielsen K.L."/>
            <person name="Nielsen P.H."/>
        </authorList>
    </citation>
    <scope>NUCLEOTIDE SEQUENCE</scope>
    <source>
        <strain evidence="6">Run_A_D11</strain>
    </source>
</reference>
<dbReference type="GO" id="GO:0016020">
    <property type="term" value="C:membrane"/>
    <property type="evidence" value="ECO:0007669"/>
    <property type="project" value="InterPro"/>
</dbReference>
<feature type="binding site" evidence="3">
    <location>
        <position position="80"/>
    </location>
    <ligand>
        <name>ATP</name>
        <dbReference type="ChEBI" id="CHEBI:30616"/>
    </ligand>
</feature>
<keyword evidence="5" id="KW-1133">Transmembrane helix</keyword>
<feature type="binding site" evidence="3">
    <location>
        <begin position="98"/>
        <end position="99"/>
    </location>
    <ligand>
        <name>ATP</name>
        <dbReference type="ChEBI" id="CHEBI:30616"/>
    </ligand>
</feature>
<sequence length="133" mass="14966">MRNKFLGTGEAGYNPWRKLKVILSGLRFAVQYDFSVEYKLVVSAIVMVLAIIFQRWIDVQMLLLATGLVLMAEMFNSAIEALCDFVEPNQNEKIRAVKDIAAAAVAVIMAIWVIVVASDLMDLLSVLMQRWRG</sequence>
<evidence type="ECO:0000256" key="2">
    <source>
        <dbReference type="PIRSR" id="PIRSR600829-2"/>
    </source>
</evidence>
<evidence type="ECO:0000313" key="7">
    <source>
        <dbReference type="Proteomes" id="UP000035760"/>
    </source>
</evidence>
<evidence type="ECO:0000256" key="1">
    <source>
        <dbReference type="PIRSR" id="PIRSR600829-1"/>
    </source>
</evidence>
<dbReference type="GO" id="GO:0008654">
    <property type="term" value="P:phospholipid biosynthetic process"/>
    <property type="evidence" value="ECO:0007669"/>
    <property type="project" value="InterPro"/>
</dbReference>
<organism evidence="6 7">
    <name type="scientific">Candidatus Competibacter denitrificans Run_A_D11</name>
    <dbReference type="NCBI Taxonomy" id="1400863"/>
    <lineage>
        <taxon>Bacteria</taxon>
        <taxon>Pseudomonadati</taxon>
        <taxon>Pseudomonadota</taxon>
        <taxon>Gammaproteobacteria</taxon>
        <taxon>Candidatus Competibacteraceae</taxon>
        <taxon>Candidatus Competibacter</taxon>
    </lineage>
</organism>
<keyword evidence="4" id="KW-0460">Magnesium</keyword>
<dbReference type="GO" id="GO:0046872">
    <property type="term" value="F:metal ion binding"/>
    <property type="evidence" value="ECO:0007669"/>
    <property type="project" value="UniProtKB-KW"/>
</dbReference>
<evidence type="ECO:0000256" key="5">
    <source>
        <dbReference type="SAM" id="Phobius"/>
    </source>
</evidence>
<dbReference type="Pfam" id="PF01219">
    <property type="entry name" value="DAGK_prokar"/>
    <property type="match status" value="1"/>
</dbReference>
<evidence type="ECO:0000313" key="6">
    <source>
        <dbReference type="EMBL" id="CDI04433.1"/>
    </source>
</evidence>
<comment type="caution">
    <text evidence="6">The sequence shown here is derived from an EMBL/GenBank/DDBJ whole genome shotgun (WGS) entry which is preliminary data.</text>
</comment>
<dbReference type="CDD" id="cd14263">
    <property type="entry name" value="DAGK_IM_like"/>
    <property type="match status" value="1"/>
</dbReference>
<keyword evidence="5" id="KW-0472">Membrane</keyword>
<evidence type="ECO:0008006" key="8">
    <source>
        <dbReference type="Google" id="ProtNLM"/>
    </source>
</evidence>
<feature type="transmembrane region" description="Helical" evidence="5">
    <location>
        <begin position="36"/>
        <end position="53"/>
    </location>
</feature>
<keyword evidence="4" id="KW-0479">Metal-binding</keyword>
<dbReference type="RefSeq" id="WP_048676657.1">
    <property type="nucleotide sequence ID" value="NZ_CBTJ020000111.1"/>
</dbReference>
<dbReference type="GO" id="GO:0005524">
    <property type="term" value="F:ATP binding"/>
    <property type="evidence" value="ECO:0007669"/>
    <property type="project" value="UniProtKB-KW"/>
</dbReference>
<dbReference type="EMBL" id="CBTJ020000111">
    <property type="protein sequence ID" value="CDI04433.1"/>
    <property type="molecule type" value="Genomic_DNA"/>
</dbReference>
<keyword evidence="3" id="KW-0547">Nucleotide-binding</keyword>
<evidence type="ECO:0000256" key="3">
    <source>
        <dbReference type="PIRSR" id="PIRSR600829-3"/>
    </source>
</evidence>
<protein>
    <recommendedName>
        <fullName evidence="8">Diacylglycerol kinase</fullName>
    </recommendedName>
</protein>
<name>W6MED7_9GAMM</name>
<accession>W6MED7</accession>
<evidence type="ECO:0000256" key="4">
    <source>
        <dbReference type="PIRSR" id="PIRSR600829-4"/>
    </source>
</evidence>
<dbReference type="STRING" id="1400863.BN873_980034"/>
<keyword evidence="3" id="KW-0067">ATP-binding</keyword>
<keyword evidence="7" id="KW-1185">Reference proteome</keyword>
<dbReference type="PANTHER" id="PTHR34299:SF1">
    <property type="entry name" value="DIACYLGLYCEROL KINASE"/>
    <property type="match status" value="1"/>
</dbReference>
<dbReference type="OrthoDB" id="9796011at2"/>
<proteinExistence type="predicted"/>
<comment type="cofactor">
    <cofactor evidence="4">
        <name>Mg(2+)</name>
        <dbReference type="ChEBI" id="CHEBI:18420"/>
    </cofactor>
    <text evidence="4">Mn(2+), Zn(2+), Cd(2+) and Co(2+) support activity to lesser extents.</text>
</comment>
<feature type="binding site" evidence="2">
    <location>
        <position position="73"/>
    </location>
    <ligand>
        <name>substrate</name>
    </ligand>
</feature>
<dbReference type="InterPro" id="IPR000829">
    <property type="entry name" value="DAGK"/>
</dbReference>
<feature type="active site" description="Proton acceptor" evidence="1">
    <location>
        <position position="73"/>
    </location>
</feature>
<feature type="binding site" evidence="4">
    <location>
        <position position="80"/>
    </location>
    <ligand>
        <name>a divalent metal cation</name>
        <dbReference type="ChEBI" id="CHEBI:60240"/>
    </ligand>
</feature>
<dbReference type="Gene3D" id="1.10.3830.10">
    <property type="entry name" value="Diacylglycerol kinase (DAGK) domain"/>
    <property type="match status" value="1"/>
</dbReference>
<keyword evidence="5" id="KW-0812">Transmembrane</keyword>
<dbReference type="PANTHER" id="PTHR34299">
    <property type="entry name" value="DIACYLGLYCEROL KINASE"/>
    <property type="match status" value="1"/>
</dbReference>
<dbReference type="AlphaFoldDB" id="W6MED7"/>
<feature type="transmembrane region" description="Helical" evidence="5">
    <location>
        <begin position="100"/>
        <end position="121"/>
    </location>
</feature>
<dbReference type="GO" id="GO:0016301">
    <property type="term" value="F:kinase activity"/>
    <property type="evidence" value="ECO:0007669"/>
    <property type="project" value="InterPro"/>
</dbReference>